<dbReference type="GO" id="GO:0016491">
    <property type="term" value="F:oxidoreductase activity"/>
    <property type="evidence" value="ECO:0007669"/>
    <property type="project" value="UniProtKB-KW"/>
</dbReference>
<dbReference type="GeneID" id="70184900"/>
<dbReference type="RefSeq" id="XP_046007669.1">
    <property type="nucleotide sequence ID" value="XM_046155354.1"/>
</dbReference>
<dbReference type="SMART" id="SM00822">
    <property type="entry name" value="PKS_KR"/>
    <property type="match status" value="1"/>
</dbReference>
<dbReference type="Proteomes" id="UP000756346">
    <property type="component" value="Unassembled WGS sequence"/>
</dbReference>
<dbReference type="PANTHER" id="PTHR42901">
    <property type="entry name" value="ALCOHOL DEHYDROGENASE"/>
    <property type="match status" value="1"/>
</dbReference>
<dbReference type="CDD" id="cd05233">
    <property type="entry name" value="SDR_c"/>
    <property type="match status" value="1"/>
</dbReference>
<proteinExistence type="inferred from homology"/>
<keyword evidence="6" id="KW-1185">Reference proteome</keyword>
<dbReference type="PRINTS" id="PR00081">
    <property type="entry name" value="GDHRDH"/>
</dbReference>
<keyword evidence="2" id="KW-0560">Oxidoreductase</keyword>
<comment type="caution">
    <text evidence="5">The sequence shown here is derived from an EMBL/GenBank/DDBJ whole genome shotgun (WGS) entry which is preliminary data.</text>
</comment>
<organism evidence="5 6">
    <name type="scientific">Microdochium trichocladiopsis</name>
    <dbReference type="NCBI Taxonomy" id="1682393"/>
    <lineage>
        <taxon>Eukaryota</taxon>
        <taxon>Fungi</taxon>
        <taxon>Dikarya</taxon>
        <taxon>Ascomycota</taxon>
        <taxon>Pezizomycotina</taxon>
        <taxon>Sordariomycetes</taxon>
        <taxon>Xylariomycetidae</taxon>
        <taxon>Xylariales</taxon>
        <taxon>Microdochiaceae</taxon>
        <taxon>Microdochium</taxon>
    </lineage>
</organism>
<dbReference type="EMBL" id="JAGTJQ010000010">
    <property type="protein sequence ID" value="KAH7021468.1"/>
    <property type="molecule type" value="Genomic_DNA"/>
</dbReference>
<dbReference type="InterPro" id="IPR057326">
    <property type="entry name" value="KR_dom"/>
</dbReference>
<evidence type="ECO:0000313" key="5">
    <source>
        <dbReference type="EMBL" id="KAH7021468.1"/>
    </source>
</evidence>
<dbReference type="InterPro" id="IPR036291">
    <property type="entry name" value="NAD(P)-bd_dom_sf"/>
</dbReference>
<evidence type="ECO:0000256" key="2">
    <source>
        <dbReference type="ARBA" id="ARBA00023002"/>
    </source>
</evidence>
<dbReference type="InterPro" id="IPR002347">
    <property type="entry name" value="SDR_fam"/>
</dbReference>
<sequence length="296" mass="31874">MAHFTKIYHQASYSAISPENPLNSQVGRTVVIAGASTGIGRSIAQSFAKASADRIILLGRTESTLNAAAAALPHADARVCDISSESDITNLWQRLRDEGIHVDVLVLNAALIIPGSLTSNMNGIWASFRTTVLGNMRMAQSFVAQMGEKPGHALVNISSFMAHSNPAPGQGSYSASKAAFASLLQHLAEEIPSSKATIINVHPGAIFTEAADEYGLTRESLPWDDENLPGDYSVWASTPAASFLHGRFVWANWDVEELIERKAEIEADEGLLKVGVQGVEHVDIRNIFTKVPDRKA</sequence>
<dbReference type="OrthoDB" id="1933717at2759"/>
<dbReference type="SUPFAM" id="SSF51735">
    <property type="entry name" value="NAD(P)-binding Rossmann-fold domains"/>
    <property type="match status" value="1"/>
</dbReference>
<evidence type="ECO:0000256" key="1">
    <source>
        <dbReference type="ARBA" id="ARBA00006484"/>
    </source>
</evidence>
<comment type="similarity">
    <text evidence="1 3">Belongs to the short-chain dehydrogenases/reductases (SDR) family.</text>
</comment>
<dbReference type="PRINTS" id="PR00080">
    <property type="entry name" value="SDRFAMILY"/>
</dbReference>
<name>A0A9P8XWH5_9PEZI</name>
<accession>A0A9P8XWH5</accession>
<evidence type="ECO:0000313" key="6">
    <source>
        <dbReference type="Proteomes" id="UP000756346"/>
    </source>
</evidence>
<gene>
    <name evidence="5" type="ORF">B0I36DRAFT_334503</name>
</gene>
<evidence type="ECO:0000256" key="3">
    <source>
        <dbReference type="RuleBase" id="RU000363"/>
    </source>
</evidence>
<feature type="domain" description="Ketoreductase" evidence="4">
    <location>
        <begin position="28"/>
        <end position="226"/>
    </location>
</feature>
<dbReference type="AlphaFoldDB" id="A0A9P8XWH5"/>
<dbReference type="PANTHER" id="PTHR42901:SF1">
    <property type="entry name" value="ALCOHOL DEHYDROGENASE"/>
    <property type="match status" value="1"/>
</dbReference>
<dbReference type="Gene3D" id="3.40.50.720">
    <property type="entry name" value="NAD(P)-binding Rossmann-like Domain"/>
    <property type="match status" value="1"/>
</dbReference>
<evidence type="ECO:0000259" key="4">
    <source>
        <dbReference type="SMART" id="SM00822"/>
    </source>
</evidence>
<protein>
    <submittedName>
        <fullName evidence="5">Short-chain dehydrogenase/reductase</fullName>
    </submittedName>
</protein>
<dbReference type="Pfam" id="PF00106">
    <property type="entry name" value="adh_short"/>
    <property type="match status" value="1"/>
</dbReference>
<reference evidence="5" key="1">
    <citation type="journal article" date="2021" name="Nat. Commun.">
        <title>Genetic determinants of endophytism in the Arabidopsis root mycobiome.</title>
        <authorList>
            <person name="Mesny F."/>
            <person name="Miyauchi S."/>
            <person name="Thiergart T."/>
            <person name="Pickel B."/>
            <person name="Atanasova L."/>
            <person name="Karlsson M."/>
            <person name="Huettel B."/>
            <person name="Barry K.W."/>
            <person name="Haridas S."/>
            <person name="Chen C."/>
            <person name="Bauer D."/>
            <person name="Andreopoulos W."/>
            <person name="Pangilinan J."/>
            <person name="LaButti K."/>
            <person name="Riley R."/>
            <person name="Lipzen A."/>
            <person name="Clum A."/>
            <person name="Drula E."/>
            <person name="Henrissat B."/>
            <person name="Kohler A."/>
            <person name="Grigoriev I.V."/>
            <person name="Martin F.M."/>
            <person name="Hacquard S."/>
        </authorList>
    </citation>
    <scope>NUCLEOTIDE SEQUENCE</scope>
    <source>
        <strain evidence="5">MPI-CAGE-CH-0230</strain>
    </source>
</reference>